<dbReference type="Gene3D" id="1.25.10.10">
    <property type="entry name" value="Leucine-rich Repeat Variant"/>
    <property type="match status" value="1"/>
</dbReference>
<evidence type="ECO:0000259" key="12">
    <source>
        <dbReference type="PROSITE" id="PS50166"/>
    </source>
</evidence>
<protein>
    <recommendedName>
        <fullName evidence="9">Importin-95</fullName>
    </recommendedName>
    <alternativeName>
        <fullName evidence="10">Karyopherin-95</fullName>
    </alternativeName>
</protein>
<feature type="repeat" description="HEAT" evidence="11">
    <location>
        <begin position="410"/>
        <end position="448"/>
    </location>
</feature>
<keyword evidence="4" id="KW-0813">Transport</keyword>
<dbReference type="InterPro" id="IPR016024">
    <property type="entry name" value="ARM-type_fold"/>
</dbReference>
<evidence type="ECO:0000256" key="4">
    <source>
        <dbReference type="ARBA" id="ARBA00022448"/>
    </source>
</evidence>
<dbReference type="STRING" id="1555241.A0A4P9XBQ3"/>
<dbReference type="SUPFAM" id="SSF48371">
    <property type="entry name" value="ARM repeat"/>
    <property type="match status" value="1"/>
</dbReference>
<dbReference type="Proteomes" id="UP000274922">
    <property type="component" value="Unassembled WGS sequence"/>
</dbReference>
<dbReference type="GO" id="GO:0031267">
    <property type="term" value="F:small GTPase binding"/>
    <property type="evidence" value="ECO:0007669"/>
    <property type="project" value="InterPro"/>
</dbReference>
<name>A0A4P9XBQ3_9FUNG</name>
<dbReference type="GO" id="GO:0005737">
    <property type="term" value="C:cytoplasm"/>
    <property type="evidence" value="ECO:0007669"/>
    <property type="project" value="UniProtKB-SubCell"/>
</dbReference>
<dbReference type="PROSITE" id="PS50166">
    <property type="entry name" value="IMPORTIN_B_NT"/>
    <property type="match status" value="1"/>
</dbReference>
<dbReference type="PROSITE" id="PS50077">
    <property type="entry name" value="HEAT_REPEAT"/>
    <property type="match status" value="1"/>
</dbReference>
<organism evidence="13 14">
    <name type="scientific">Caulochytrium protostelioides</name>
    <dbReference type="NCBI Taxonomy" id="1555241"/>
    <lineage>
        <taxon>Eukaryota</taxon>
        <taxon>Fungi</taxon>
        <taxon>Fungi incertae sedis</taxon>
        <taxon>Chytridiomycota</taxon>
        <taxon>Chytridiomycota incertae sedis</taxon>
        <taxon>Chytridiomycetes</taxon>
        <taxon>Caulochytriales</taxon>
        <taxon>Caulochytriaceae</taxon>
        <taxon>Caulochytrium</taxon>
    </lineage>
</organism>
<dbReference type="InterPro" id="IPR040122">
    <property type="entry name" value="Importin_beta"/>
</dbReference>
<comment type="subcellular location">
    <subcellularLocation>
        <location evidence="2">Cytoplasm</location>
    </subcellularLocation>
    <subcellularLocation>
        <location evidence="1">Nucleus envelope</location>
    </subcellularLocation>
</comment>
<feature type="domain" description="Importin N-terminal" evidence="12">
    <location>
        <begin position="22"/>
        <end position="102"/>
    </location>
</feature>
<proteinExistence type="inferred from homology"/>
<dbReference type="SMART" id="SM00185">
    <property type="entry name" value="ARM"/>
    <property type="match status" value="3"/>
</dbReference>
<evidence type="ECO:0000256" key="6">
    <source>
        <dbReference type="ARBA" id="ARBA00022737"/>
    </source>
</evidence>
<evidence type="ECO:0000256" key="2">
    <source>
        <dbReference type="ARBA" id="ARBA00004496"/>
    </source>
</evidence>
<keyword evidence="5" id="KW-0963">Cytoplasm</keyword>
<reference evidence="14" key="1">
    <citation type="journal article" date="2018" name="Nat. Microbiol.">
        <title>Leveraging single-cell genomics to expand the fungal tree of life.</title>
        <authorList>
            <person name="Ahrendt S.R."/>
            <person name="Quandt C.A."/>
            <person name="Ciobanu D."/>
            <person name="Clum A."/>
            <person name="Salamov A."/>
            <person name="Andreopoulos B."/>
            <person name="Cheng J.F."/>
            <person name="Woyke T."/>
            <person name="Pelin A."/>
            <person name="Henrissat B."/>
            <person name="Reynolds N.K."/>
            <person name="Benny G.L."/>
            <person name="Smith M.E."/>
            <person name="James T.Y."/>
            <person name="Grigoriev I.V."/>
        </authorList>
    </citation>
    <scope>NUCLEOTIDE SEQUENCE [LARGE SCALE GENOMIC DNA]</scope>
    <source>
        <strain evidence="14">ATCC 52028</strain>
    </source>
</reference>
<evidence type="ECO:0000313" key="14">
    <source>
        <dbReference type="Proteomes" id="UP000274922"/>
    </source>
</evidence>
<dbReference type="InterPro" id="IPR011989">
    <property type="entry name" value="ARM-like"/>
</dbReference>
<dbReference type="Pfam" id="PF03810">
    <property type="entry name" value="IBN_N"/>
    <property type="match status" value="1"/>
</dbReference>
<evidence type="ECO:0000256" key="11">
    <source>
        <dbReference type="PROSITE-ProRule" id="PRU00103"/>
    </source>
</evidence>
<dbReference type="FunFam" id="1.25.10.10:FF:000027">
    <property type="entry name" value="Importin subunit beta-1"/>
    <property type="match status" value="1"/>
</dbReference>
<dbReference type="Pfam" id="PF25574">
    <property type="entry name" value="TPR_IMB1"/>
    <property type="match status" value="1"/>
</dbReference>
<dbReference type="OrthoDB" id="10263328at2759"/>
<keyword evidence="7" id="KW-0653">Protein transport</keyword>
<evidence type="ECO:0000256" key="10">
    <source>
        <dbReference type="ARBA" id="ARBA00083566"/>
    </source>
</evidence>
<dbReference type="Pfam" id="PF13513">
    <property type="entry name" value="HEAT_EZ"/>
    <property type="match status" value="1"/>
</dbReference>
<evidence type="ECO:0000256" key="8">
    <source>
        <dbReference type="ARBA" id="ARBA00023242"/>
    </source>
</evidence>
<dbReference type="InterPro" id="IPR001494">
    <property type="entry name" value="Importin-beta_N"/>
</dbReference>
<dbReference type="PANTHER" id="PTHR10527">
    <property type="entry name" value="IMPORTIN BETA"/>
    <property type="match status" value="1"/>
</dbReference>
<gene>
    <name evidence="13" type="ORF">CXG81DRAFT_29479</name>
</gene>
<evidence type="ECO:0000313" key="13">
    <source>
        <dbReference type="EMBL" id="RKP02570.1"/>
    </source>
</evidence>
<keyword evidence="8" id="KW-0539">Nucleus</keyword>
<evidence type="ECO:0000256" key="1">
    <source>
        <dbReference type="ARBA" id="ARBA00004259"/>
    </source>
</evidence>
<evidence type="ECO:0000256" key="7">
    <source>
        <dbReference type="ARBA" id="ARBA00022927"/>
    </source>
</evidence>
<evidence type="ECO:0000256" key="9">
    <source>
        <dbReference type="ARBA" id="ARBA00079884"/>
    </source>
</evidence>
<evidence type="ECO:0000256" key="3">
    <source>
        <dbReference type="ARBA" id="ARBA00010907"/>
    </source>
</evidence>
<comment type="similarity">
    <text evidence="3">Belongs to the importin beta family. Importin beta-1 subfamily.</text>
</comment>
<evidence type="ECO:0000256" key="5">
    <source>
        <dbReference type="ARBA" id="ARBA00022490"/>
    </source>
</evidence>
<dbReference type="SMART" id="SM00913">
    <property type="entry name" value="IBN_N"/>
    <property type="match status" value="1"/>
</dbReference>
<dbReference type="AlphaFoldDB" id="A0A4P9XBQ3"/>
<keyword evidence="6" id="KW-0677">Repeat</keyword>
<keyword evidence="14" id="KW-1185">Reference proteome</keyword>
<dbReference type="InterPro" id="IPR021133">
    <property type="entry name" value="HEAT_type_2"/>
</dbReference>
<sequence>MTIGELLSRILTGGDPTSRQDATAQLEALSVQDFPSYVVQLAQELVNEQNSPNIRSAAGVILKNALTAREPARKEEYAARWRGTDPAVRQQIKSATLQTLNSQDGRAGSAAAQVIASIAEIELPNDQWPDLIDQLLANVTSADASVTLRLSTLQAVGYICEAIEPHVLASRANQILTAVAQGARKEEPSDSVRLAAITALYNSLEFVRENFEKEGERNYIMQIVCEATQSQDGQVQVAAFECLVRIMQLYYSKMAIYMTQALYSMTIAGMRHENEKVALQAIEFWSTVCDEEIMLAEEAEEAGLDTIPENPSHHFALAATNDLVTVLLHLLTKKDEDEDEDEWNVSMAAATCLALLASCVQDAIVAPVIPFVETNIRSPDWNYREAAVMAFGSILEGPHPTVLHPLVSSALPVLIGMMQDKNLHVQDTTAWTLGRIAETLPDAINEANLPDLIHAVLTGLASTPRVAAHACWVVINLAEASNPEGEGEQPPYRLAPHFNHLIQTLMQLGVANQTTSDSNFRASIYEAISTLVSHGAQDCTPSVEALAVAVLDQLEQTLGMTAQLVGMDDRRIHAEMLANLCSVVTAVARRLGPQVIPLADRIMQDMMTVFQTAGRSSTVLEDAYLVVSAVITATDAYFLRYMEAFKPHLLAVLHNVEDDQICSIAVGIVGDLGRALNGDLAPYCNDIVQLLLQAASNPAAHRDIKPAILSCFGDIALAINGHFVIYLDYVMQALSQAASLQIPVNTDDYEMIDYTNQLREGIIEAFVGITQGLKTGDKTALFAPHVPGILSFAEVVGTDPMRSEGVTRSLVGLLGDLADAFPPGQLKALFQQPWIESLLKSTRKDSRASPSTREVARWAVENVRRQLTA</sequence>
<dbReference type="EMBL" id="ML014140">
    <property type="protein sequence ID" value="RKP02570.1"/>
    <property type="molecule type" value="Genomic_DNA"/>
</dbReference>
<accession>A0A4P9XBQ3</accession>
<dbReference type="InterPro" id="IPR000225">
    <property type="entry name" value="Armadillo"/>
</dbReference>
<dbReference type="GO" id="GO:0006606">
    <property type="term" value="P:protein import into nucleus"/>
    <property type="evidence" value="ECO:0007669"/>
    <property type="project" value="InterPro"/>
</dbReference>
<dbReference type="InterPro" id="IPR058584">
    <property type="entry name" value="IMB1_TNPO1-like_TPR"/>
</dbReference>
<dbReference type="GO" id="GO:0005635">
    <property type="term" value="C:nuclear envelope"/>
    <property type="evidence" value="ECO:0007669"/>
    <property type="project" value="UniProtKB-SubCell"/>
</dbReference>